<evidence type="ECO:0000313" key="2">
    <source>
        <dbReference type="Proteomes" id="UP001177021"/>
    </source>
</evidence>
<gene>
    <name evidence="1" type="ORF">MILVUS5_LOCUS27246</name>
</gene>
<proteinExistence type="predicted"/>
<dbReference type="EMBL" id="CASHSV030000409">
    <property type="protein sequence ID" value="CAJ2661555.1"/>
    <property type="molecule type" value="Genomic_DNA"/>
</dbReference>
<sequence length="107" mass="12543">MFVNDNDVVVEVEDMKRIELRMMMKNSYPKDLFNHSQIFIDSFLFDQTQARTRILSNSFNFSFNLRNSASASFNQASDSFFAEIRSNIQLLLQIRALFIQSNFKIQG</sequence>
<reference evidence="1" key="1">
    <citation type="submission" date="2023-10" db="EMBL/GenBank/DDBJ databases">
        <authorList>
            <person name="Rodriguez Cubillos JULIANA M."/>
            <person name="De Vega J."/>
        </authorList>
    </citation>
    <scope>NUCLEOTIDE SEQUENCE</scope>
</reference>
<keyword evidence="2" id="KW-1185">Reference proteome</keyword>
<protein>
    <submittedName>
        <fullName evidence="1">Uncharacterized protein</fullName>
    </submittedName>
</protein>
<name>A0ACB0KZ14_TRIPR</name>
<organism evidence="1 2">
    <name type="scientific">Trifolium pratense</name>
    <name type="common">Red clover</name>
    <dbReference type="NCBI Taxonomy" id="57577"/>
    <lineage>
        <taxon>Eukaryota</taxon>
        <taxon>Viridiplantae</taxon>
        <taxon>Streptophyta</taxon>
        <taxon>Embryophyta</taxon>
        <taxon>Tracheophyta</taxon>
        <taxon>Spermatophyta</taxon>
        <taxon>Magnoliopsida</taxon>
        <taxon>eudicotyledons</taxon>
        <taxon>Gunneridae</taxon>
        <taxon>Pentapetalae</taxon>
        <taxon>rosids</taxon>
        <taxon>fabids</taxon>
        <taxon>Fabales</taxon>
        <taxon>Fabaceae</taxon>
        <taxon>Papilionoideae</taxon>
        <taxon>50 kb inversion clade</taxon>
        <taxon>NPAAA clade</taxon>
        <taxon>Hologalegina</taxon>
        <taxon>IRL clade</taxon>
        <taxon>Trifolieae</taxon>
        <taxon>Trifolium</taxon>
    </lineage>
</organism>
<comment type="caution">
    <text evidence="1">The sequence shown here is derived from an EMBL/GenBank/DDBJ whole genome shotgun (WGS) entry which is preliminary data.</text>
</comment>
<dbReference type="Proteomes" id="UP001177021">
    <property type="component" value="Unassembled WGS sequence"/>
</dbReference>
<accession>A0ACB0KZ14</accession>
<evidence type="ECO:0000313" key="1">
    <source>
        <dbReference type="EMBL" id="CAJ2661555.1"/>
    </source>
</evidence>